<dbReference type="RefSeq" id="XP_002735637.1">
    <property type="nucleotide sequence ID" value="XM_002735591.2"/>
</dbReference>
<evidence type="ECO:0000313" key="13">
    <source>
        <dbReference type="Proteomes" id="UP000694865"/>
    </source>
</evidence>
<gene>
    <name evidence="14" type="primary">LOC100378573</name>
</gene>
<keyword evidence="4 9" id="KW-0678">Repressor</keyword>
<comment type="subcellular location">
    <subcellularLocation>
        <location evidence="1 9">Nucleus</location>
    </subcellularLocation>
</comment>
<dbReference type="InterPro" id="IPR051139">
    <property type="entry name" value="Mediator_complx_sub13"/>
</dbReference>
<evidence type="ECO:0000256" key="10">
    <source>
        <dbReference type="SAM" id="MobiDB-lite"/>
    </source>
</evidence>
<feature type="compositionally biased region" description="Polar residues" evidence="10">
    <location>
        <begin position="554"/>
        <end position="566"/>
    </location>
</feature>
<reference evidence="14" key="1">
    <citation type="submission" date="2025-08" db="UniProtKB">
        <authorList>
            <consortium name="RefSeq"/>
        </authorList>
    </citation>
    <scope>IDENTIFICATION</scope>
    <source>
        <tissue evidence="14">Testes</tissue>
    </source>
</reference>
<evidence type="ECO:0000256" key="8">
    <source>
        <dbReference type="ARBA" id="ARBA00023242"/>
    </source>
</evidence>
<feature type="compositionally biased region" description="Low complexity" evidence="10">
    <location>
        <begin position="881"/>
        <end position="898"/>
    </location>
</feature>
<feature type="domain" description="Mediator complex subunit Med13 C-terminal" evidence="11">
    <location>
        <begin position="1071"/>
        <end position="1490"/>
    </location>
</feature>
<feature type="compositionally biased region" description="Basic and acidic residues" evidence="10">
    <location>
        <begin position="110"/>
        <end position="133"/>
    </location>
</feature>
<feature type="domain" description="MID" evidence="12">
    <location>
        <begin position="763"/>
        <end position="1034"/>
    </location>
</feature>
<keyword evidence="6 9" id="KW-0010">Activator</keyword>
<proteinExistence type="inferred from homology"/>
<feature type="region of interest" description="Disordered" evidence="10">
    <location>
        <begin position="52"/>
        <end position="177"/>
    </location>
</feature>
<accession>A0ABM0GRD8</accession>
<feature type="compositionally biased region" description="Polar residues" evidence="10">
    <location>
        <begin position="908"/>
        <end position="918"/>
    </location>
</feature>
<sequence>MRRIGGRVMMAMLNYEEDRRFYHQPVKKLKPDYKLEPEVPAFDKKVPILFALEPKAPQQPSPEPIDPYEFSEDQPENVTQTGTPYSRNRGKEGKKGRGILQRRNSIRSNKQQDRKKQEDEQKKAEEERLKQEQQHQQQQQPQSQAPSSTGTAAPSDKNPLVNLKSPLSGLPLARHDPSASLMRETDLAVTANDLDQLFESSDDDECGGAFDSLSQKISMITADDSVMKPSSTHNKGSSLNSTNNGYLMTSSELARMFPTPPSLECNPGSAEYINPDSAPGSSLLDLPSAIPDLMEIEIEESLGSPKPEPIKDWSFVFKIPVMQRYFGSSMYAPLKSLPSSKLPPLKFPNNCLYKPSWQVGLSQKQDYLPPSKDLPSVSSVDTDMIKATQHPMLPLPSAGTPGVLQSPATFHATQEHHQNFESFSPASTPSSYVKNLNSIEPPTPANNIPEAHSLFVNLVLSDSLLNLFKDRNFDSCVICVCNMNIKGNDASLYLNDNQAQYKCVCGFSAIKNRRYGTGSGLFAEDEQDITGQQHDIALWAQNTDHMDPDPTRKAVNNTEEGNQSLTEGRRRVPDILVDVIKDQCSSPYGTLCQSDSVVLKHRSGNNSGQIARNQLELSDGCDACFSALELGRQLLDGSNNKLDDTMWKGTYLHSWAFTTVDVRSHLSSQDIVRILTTLRPILQDVVQRKRSSRSWEPPQFIVQGPLTWHTFFRTASRDKAESPEPLPVPSFLVGHDKDWLSLSPYALHYWDKLLLEPQCATHDVAYVVVTPDNDFILQCTKAFFKELGAVYETCRLGRHAPACTKVLRDGIMRVRKSVVKKIGDQPVDSWFSQFGSIPDAAKLKLYAQVCRHYLAPLLSTEPVDGSIFVTSKPEKSIHISSLMSGSNHSSSSGMGASGTVDSSHHSMPGSTSNLSSSAAHGDSHDGLSEPKESCKRAVVESDDDKIPPFVVVYLVDPFTYAKEYDDGCQAVFSTGLLRCFTEMLPTLPENLRKTISVQVVPLQHIIEMARKERSTTSLDKMKGLAFSVFTQCRRFMAPTLPNKSLTGFGPAADMELVLQTKEAQELQFKLYTPPYILAPLKDKQTELTETFGEAVQQCGELFVGYCLSHDQRWLLASCTDLRGEMMETCMINIDIPNSKRRKKVSQRKHAIRKLWDFILGVTATTALPWRLVIGRLGRLGHGEIKDWAVLLNRKTLLSRSRQLRDMCKTCNFTVNTADYPCIISACLVSMEPDPTIRMMADSVSMDRTGRSAFSQQNQTMLHSPGDATCTHIQVFPTSATTQVASSGYTTETVDPFGGANDSAMVDDLLFPETDLNDDDLDFFDFGPESPTHIGSPDPSQLSCTDGRAGSPSATQTGLQVNGDISSKSTSGQLLGADSEEAFILQQPLALGFYTSTTPTGPLPSWFWVSCPQAETSCPIFLKTALHVHTASVHQSDDNIMQHRHTHQLDSNLTTDVLRYVLENYNALSWLTVDPSTKDRRSCLPIHFVVLMQLYNTLSALL</sequence>
<feature type="compositionally biased region" description="Low complexity" evidence="10">
    <location>
        <begin position="134"/>
        <end position="144"/>
    </location>
</feature>
<dbReference type="InterPro" id="IPR009401">
    <property type="entry name" value="Med13_C"/>
</dbReference>
<comment type="function">
    <text evidence="9">Component of the Mediator complex, a coactivator involved in regulated transcription of nearly all RNA polymerase II-dependent genes. Mediator functions as a bridge to convey information from gene-specific regulatory proteins to the basal RNA polymerase II transcription machinery. Mediator is recruited to promoters by direct interactions with regulatory proteins and serves as a scaffold for the assembly of a functional preinitiation complex with RNA polymerase II and the general transcription factors.</text>
</comment>
<evidence type="ECO:0000259" key="12">
    <source>
        <dbReference type="Pfam" id="PF18296"/>
    </source>
</evidence>
<evidence type="ECO:0000256" key="1">
    <source>
        <dbReference type="ARBA" id="ARBA00004123"/>
    </source>
</evidence>
<evidence type="ECO:0000256" key="3">
    <source>
        <dbReference type="ARBA" id="ARBA00019618"/>
    </source>
</evidence>
<dbReference type="GeneID" id="100378573"/>
<evidence type="ECO:0000256" key="5">
    <source>
        <dbReference type="ARBA" id="ARBA00023015"/>
    </source>
</evidence>
<evidence type="ECO:0000256" key="4">
    <source>
        <dbReference type="ARBA" id="ARBA00022491"/>
    </source>
</evidence>
<name>A0ABM0GRD8_SACKO</name>
<dbReference type="PANTHER" id="PTHR48249">
    <property type="entry name" value="MEDIATOR OF RNA POLYMERASE II TRANSCRIPTION SUBUNIT 13"/>
    <property type="match status" value="1"/>
</dbReference>
<evidence type="ECO:0000259" key="11">
    <source>
        <dbReference type="Pfam" id="PF06333"/>
    </source>
</evidence>
<feature type="region of interest" description="Disordered" evidence="10">
    <location>
        <begin position="1329"/>
        <end position="1364"/>
    </location>
</feature>
<feature type="compositionally biased region" description="Basic and acidic residues" evidence="10">
    <location>
        <begin position="921"/>
        <end position="939"/>
    </location>
</feature>
<dbReference type="Pfam" id="PF06333">
    <property type="entry name" value="Med13_C"/>
    <property type="match status" value="1"/>
</dbReference>
<keyword evidence="8 9" id="KW-0539">Nucleus</keyword>
<keyword evidence="7 9" id="KW-0804">Transcription</keyword>
<keyword evidence="5 9" id="KW-0805">Transcription regulation</keyword>
<evidence type="ECO:0000313" key="14">
    <source>
        <dbReference type="RefSeq" id="XP_002735637.1"/>
    </source>
</evidence>
<evidence type="ECO:0000256" key="9">
    <source>
        <dbReference type="RuleBase" id="RU364134"/>
    </source>
</evidence>
<organism evidence="13 14">
    <name type="scientific">Saccoglossus kowalevskii</name>
    <name type="common">Acorn worm</name>
    <dbReference type="NCBI Taxonomy" id="10224"/>
    <lineage>
        <taxon>Eukaryota</taxon>
        <taxon>Metazoa</taxon>
        <taxon>Hemichordata</taxon>
        <taxon>Enteropneusta</taxon>
        <taxon>Harrimaniidae</taxon>
        <taxon>Saccoglossus</taxon>
    </lineage>
</organism>
<protein>
    <recommendedName>
        <fullName evidence="3 9">Mediator of RNA polymerase II transcription subunit 13</fullName>
    </recommendedName>
</protein>
<feature type="region of interest" description="Disordered" evidence="10">
    <location>
        <begin position="881"/>
        <end position="939"/>
    </location>
</feature>
<evidence type="ECO:0000256" key="7">
    <source>
        <dbReference type="ARBA" id="ARBA00023163"/>
    </source>
</evidence>
<evidence type="ECO:0000256" key="6">
    <source>
        <dbReference type="ARBA" id="ARBA00023159"/>
    </source>
</evidence>
<keyword evidence="13" id="KW-1185">Reference proteome</keyword>
<dbReference type="InterPro" id="IPR041285">
    <property type="entry name" value="MID_MedPIWI"/>
</dbReference>
<dbReference type="Proteomes" id="UP000694865">
    <property type="component" value="Unplaced"/>
</dbReference>
<feature type="compositionally biased region" description="Polar residues" evidence="10">
    <location>
        <begin position="1351"/>
        <end position="1364"/>
    </location>
</feature>
<comment type="subunit">
    <text evidence="9">Component of the Mediator complex.</text>
</comment>
<feature type="compositionally biased region" description="Polar residues" evidence="10">
    <location>
        <begin position="76"/>
        <end position="86"/>
    </location>
</feature>
<dbReference type="Pfam" id="PF18296">
    <property type="entry name" value="MID_MedPIWI"/>
    <property type="match status" value="1"/>
</dbReference>
<comment type="similarity">
    <text evidence="2 9">Belongs to the Mediator complex subunit 13 family.</text>
</comment>
<feature type="region of interest" description="Disordered" evidence="10">
    <location>
        <begin position="547"/>
        <end position="567"/>
    </location>
</feature>
<dbReference type="PANTHER" id="PTHR48249:SF3">
    <property type="entry name" value="MEDIATOR OF RNA POLYMERASE II TRANSCRIPTION SUBUNIT 13"/>
    <property type="match status" value="1"/>
</dbReference>
<evidence type="ECO:0000256" key="2">
    <source>
        <dbReference type="ARBA" id="ARBA00009354"/>
    </source>
</evidence>